<name>A0A7S3H091_9STRA</name>
<protein>
    <submittedName>
        <fullName evidence="2">Uncharacterized protein</fullName>
    </submittedName>
</protein>
<evidence type="ECO:0000256" key="1">
    <source>
        <dbReference type="SAM" id="MobiDB-lite"/>
    </source>
</evidence>
<reference evidence="2" key="1">
    <citation type="submission" date="2021-01" db="EMBL/GenBank/DDBJ databases">
        <authorList>
            <person name="Corre E."/>
            <person name="Pelletier E."/>
            <person name="Niang G."/>
            <person name="Scheremetjew M."/>
            <person name="Finn R."/>
            <person name="Kale V."/>
            <person name="Holt S."/>
            <person name="Cochrane G."/>
            <person name="Meng A."/>
            <person name="Brown T."/>
            <person name="Cohen L."/>
        </authorList>
    </citation>
    <scope>NUCLEOTIDE SEQUENCE</scope>
    <source>
        <strain evidence="2">CCAP 955/1</strain>
    </source>
</reference>
<proteinExistence type="predicted"/>
<dbReference type="AlphaFoldDB" id="A0A7S3H091"/>
<feature type="region of interest" description="Disordered" evidence="1">
    <location>
        <begin position="63"/>
        <end position="138"/>
    </location>
</feature>
<feature type="compositionally biased region" description="Polar residues" evidence="1">
    <location>
        <begin position="122"/>
        <end position="138"/>
    </location>
</feature>
<gene>
    <name evidence="2" type="ORF">SELO1098_LOCUS10290</name>
</gene>
<evidence type="ECO:0000313" key="2">
    <source>
        <dbReference type="EMBL" id="CAE0281456.1"/>
    </source>
</evidence>
<feature type="compositionally biased region" description="Polar residues" evidence="1">
    <location>
        <begin position="1"/>
        <end position="15"/>
    </location>
</feature>
<accession>A0A7S3H091</accession>
<sequence>MDGALNSSRRNSTSGEAGGYDAHRGNMHALPASAHSVGDALDSLAGLLPHRVHADVPHLSPRATSADAFVPSPVHHKSRPEFFKSDDFEQLTLDEARRDNYSISSEHTPRLDRRSAELAHLSHTSPIKSIRSPKQSPN</sequence>
<dbReference type="EMBL" id="HBIC01020667">
    <property type="protein sequence ID" value="CAE0281456.1"/>
    <property type="molecule type" value="Transcribed_RNA"/>
</dbReference>
<organism evidence="2">
    <name type="scientific">Spumella elongata</name>
    <dbReference type="NCBI Taxonomy" id="89044"/>
    <lineage>
        <taxon>Eukaryota</taxon>
        <taxon>Sar</taxon>
        <taxon>Stramenopiles</taxon>
        <taxon>Ochrophyta</taxon>
        <taxon>Chrysophyceae</taxon>
        <taxon>Chromulinales</taxon>
        <taxon>Chromulinaceae</taxon>
        <taxon>Spumella</taxon>
    </lineage>
</organism>
<feature type="region of interest" description="Disordered" evidence="1">
    <location>
        <begin position="1"/>
        <end position="26"/>
    </location>
</feature>
<feature type="compositionally biased region" description="Basic and acidic residues" evidence="1">
    <location>
        <begin position="107"/>
        <end position="117"/>
    </location>
</feature>